<name>A0ABR1V356_9PEZI</name>
<dbReference type="RefSeq" id="XP_066715508.1">
    <property type="nucleotide sequence ID" value="XM_066858566.1"/>
</dbReference>
<evidence type="ECO:0000313" key="2">
    <source>
        <dbReference type="Proteomes" id="UP001480595"/>
    </source>
</evidence>
<gene>
    <name evidence="1" type="ORF">PG994_007157</name>
</gene>
<protein>
    <submittedName>
        <fullName evidence="1">Uncharacterized protein</fullName>
    </submittedName>
</protein>
<reference evidence="1 2" key="1">
    <citation type="submission" date="2023-01" db="EMBL/GenBank/DDBJ databases">
        <title>Analysis of 21 Apiospora genomes using comparative genomics revels a genus with tremendous synthesis potential of carbohydrate active enzymes and secondary metabolites.</title>
        <authorList>
            <person name="Sorensen T."/>
        </authorList>
    </citation>
    <scope>NUCLEOTIDE SEQUENCE [LARGE SCALE GENOMIC DNA]</scope>
    <source>
        <strain evidence="1 2">CBS 135458</strain>
    </source>
</reference>
<proteinExistence type="predicted"/>
<comment type="caution">
    <text evidence="1">The sequence shown here is derived from an EMBL/GenBank/DDBJ whole genome shotgun (WGS) entry which is preliminary data.</text>
</comment>
<accession>A0ABR1V356</accession>
<evidence type="ECO:0000313" key="1">
    <source>
        <dbReference type="EMBL" id="KAK8064519.1"/>
    </source>
</evidence>
<dbReference type="GeneID" id="92091629"/>
<dbReference type="EMBL" id="JAQQWL010000007">
    <property type="protein sequence ID" value="KAK8064519.1"/>
    <property type="molecule type" value="Genomic_DNA"/>
</dbReference>
<keyword evidence="2" id="KW-1185">Reference proteome</keyword>
<sequence length="78" mass="8682">MLDGFILVVTKFVMVERPPLFRVFFFVDCLEELRLVTIMSQTITGPDRGRGDHGMAEGEAASVGIQVNSIPLLSRLDE</sequence>
<dbReference type="Proteomes" id="UP001480595">
    <property type="component" value="Unassembled WGS sequence"/>
</dbReference>
<organism evidence="1 2">
    <name type="scientific">Apiospora phragmitis</name>
    <dbReference type="NCBI Taxonomy" id="2905665"/>
    <lineage>
        <taxon>Eukaryota</taxon>
        <taxon>Fungi</taxon>
        <taxon>Dikarya</taxon>
        <taxon>Ascomycota</taxon>
        <taxon>Pezizomycotina</taxon>
        <taxon>Sordariomycetes</taxon>
        <taxon>Xylariomycetidae</taxon>
        <taxon>Amphisphaeriales</taxon>
        <taxon>Apiosporaceae</taxon>
        <taxon>Apiospora</taxon>
    </lineage>
</organism>